<sequence>MTRPVIFLLLFFTATILQFRADATGIHLLSSAMAQSDDGDDDRDDNGDDDGGDDDGGDDGDGRDDNDGGRDRDDDDDDDDDDRSGGQGRDRGTSFSERPEDREGDAPRPAQVQAAPTSPRVTPPPAPSQVRRATPAPLPQRAPDEIIARGISAIDLAELETEGFLVLEQRDLSQGSNLVRLRKPNQLDLDAARLVVRARATAASADFNHFYRSEQGPPQDADRCPGGLCLAREIIAWETPTACGTLPRVGMVDTGVNADHAAFASADLTVHSLDPSRERERATSSDALHGTAVAALLVGGPETRSPGLIPDAPLFAVDAFVRDGADQRSDAFSLIAALDWLAAQDLRLINMSLAGPPNDELAGQIGLMVEQDILIVAAAGNVGPRADPVYPAAYDGVIAVTAVDRSKQIYRRAGRGPHIDLAAPGVEVWTAASISGARTKTGTSYAAPFVTAAAALWLQTEPELSAEDLAQRLIAQANDLGDPGRDPVFGSGLLTAPKPCSSSVAP</sequence>
<feature type="active site" description="Charge relay system" evidence="5">
    <location>
        <position position="289"/>
    </location>
</feature>
<accession>A0A4Z1CLN6</accession>
<keyword evidence="7" id="KW-0732">Signal</keyword>
<dbReference type="OrthoDB" id="5405281at2"/>
<reference evidence="9 10" key="1">
    <citation type="submission" date="2019-03" db="EMBL/GenBank/DDBJ databases">
        <authorList>
            <person name="Li J."/>
        </authorList>
    </citation>
    <scope>NUCLEOTIDE SEQUENCE [LARGE SCALE GENOMIC DNA]</scope>
    <source>
        <strain evidence="9 10">3058</strain>
    </source>
</reference>
<dbReference type="InterPro" id="IPR023828">
    <property type="entry name" value="Peptidase_S8_Ser-AS"/>
</dbReference>
<dbReference type="InterPro" id="IPR000209">
    <property type="entry name" value="Peptidase_S8/S53_dom"/>
</dbReference>
<feature type="compositionally biased region" description="Acidic residues" evidence="6">
    <location>
        <begin position="73"/>
        <end position="82"/>
    </location>
</feature>
<dbReference type="InterPro" id="IPR036852">
    <property type="entry name" value="Peptidase_S8/S53_dom_sf"/>
</dbReference>
<dbReference type="PRINTS" id="PR00723">
    <property type="entry name" value="SUBTILISIN"/>
</dbReference>
<dbReference type="PROSITE" id="PS00138">
    <property type="entry name" value="SUBTILASE_SER"/>
    <property type="match status" value="1"/>
</dbReference>
<dbReference type="InterPro" id="IPR015500">
    <property type="entry name" value="Peptidase_S8_subtilisin-rel"/>
</dbReference>
<dbReference type="Gene3D" id="3.40.50.200">
    <property type="entry name" value="Peptidase S8/S53 domain"/>
    <property type="match status" value="1"/>
</dbReference>
<keyword evidence="2 5" id="KW-0645">Protease</keyword>
<feature type="compositionally biased region" description="Basic and acidic residues" evidence="6">
    <location>
        <begin position="88"/>
        <end position="106"/>
    </location>
</feature>
<dbReference type="Proteomes" id="UP000297972">
    <property type="component" value="Unassembled WGS sequence"/>
</dbReference>
<keyword evidence="4 5" id="KW-0720">Serine protease</keyword>
<feature type="chain" id="PRO_5021380507" description="Peptidase S8/S53 domain-containing protein" evidence="7">
    <location>
        <begin position="24"/>
        <end position="506"/>
    </location>
</feature>
<dbReference type="RefSeq" id="WP_135817459.1">
    <property type="nucleotide sequence ID" value="NZ_SRPG01000077.1"/>
</dbReference>
<comment type="caution">
    <text evidence="9">The sequence shown here is derived from an EMBL/GenBank/DDBJ whole genome shotgun (WGS) entry which is preliminary data.</text>
</comment>
<evidence type="ECO:0000313" key="10">
    <source>
        <dbReference type="Proteomes" id="UP000297972"/>
    </source>
</evidence>
<feature type="compositionally biased region" description="Acidic residues" evidence="6">
    <location>
        <begin position="37"/>
        <end position="62"/>
    </location>
</feature>
<feature type="signal peptide" evidence="7">
    <location>
        <begin position="1"/>
        <end position="23"/>
    </location>
</feature>
<feature type="active site" description="Charge relay system" evidence="5">
    <location>
        <position position="253"/>
    </location>
</feature>
<keyword evidence="10" id="KW-1185">Reference proteome</keyword>
<dbReference type="CDD" id="cd05561">
    <property type="entry name" value="Peptidases_S8_4"/>
    <property type="match status" value="1"/>
</dbReference>
<feature type="domain" description="Peptidase S8/S53" evidence="8">
    <location>
        <begin position="248"/>
        <end position="492"/>
    </location>
</feature>
<proteinExistence type="inferred from homology"/>
<dbReference type="GO" id="GO:0006508">
    <property type="term" value="P:proteolysis"/>
    <property type="evidence" value="ECO:0007669"/>
    <property type="project" value="UniProtKB-KW"/>
</dbReference>
<evidence type="ECO:0000256" key="7">
    <source>
        <dbReference type="SAM" id="SignalP"/>
    </source>
</evidence>
<evidence type="ECO:0000259" key="8">
    <source>
        <dbReference type="Pfam" id="PF00082"/>
    </source>
</evidence>
<evidence type="ECO:0000256" key="4">
    <source>
        <dbReference type="ARBA" id="ARBA00022825"/>
    </source>
</evidence>
<dbReference type="PANTHER" id="PTHR43806:SF11">
    <property type="entry name" value="CEREVISIN-RELATED"/>
    <property type="match status" value="1"/>
</dbReference>
<dbReference type="AlphaFoldDB" id="A0A4Z1CLN6"/>
<evidence type="ECO:0000256" key="6">
    <source>
        <dbReference type="SAM" id="MobiDB-lite"/>
    </source>
</evidence>
<dbReference type="Pfam" id="PF00082">
    <property type="entry name" value="Peptidase_S8"/>
    <property type="match status" value="1"/>
</dbReference>
<feature type="region of interest" description="Disordered" evidence="6">
    <location>
        <begin position="33"/>
        <end position="143"/>
    </location>
</feature>
<protein>
    <recommendedName>
        <fullName evidence="8">Peptidase S8/S53 domain-containing protein</fullName>
    </recommendedName>
</protein>
<dbReference type="EMBL" id="SRPG01000077">
    <property type="protein sequence ID" value="TGN61618.1"/>
    <property type="molecule type" value="Genomic_DNA"/>
</dbReference>
<name>A0A4Z1CLN6_9RHOB</name>
<dbReference type="SUPFAM" id="SSF52743">
    <property type="entry name" value="Subtilisin-like"/>
    <property type="match status" value="1"/>
</dbReference>
<feature type="compositionally biased region" description="Basic and acidic residues" evidence="6">
    <location>
        <begin position="63"/>
        <end position="72"/>
    </location>
</feature>
<organism evidence="9 10">
    <name type="scientific">Paracoccus liaowanqingii</name>
    <dbReference type="NCBI Taxonomy" id="2560053"/>
    <lineage>
        <taxon>Bacteria</taxon>
        <taxon>Pseudomonadati</taxon>
        <taxon>Pseudomonadota</taxon>
        <taxon>Alphaproteobacteria</taxon>
        <taxon>Rhodobacterales</taxon>
        <taxon>Paracoccaceae</taxon>
        <taxon>Paracoccus</taxon>
    </lineage>
</organism>
<dbReference type="InterPro" id="IPR050131">
    <property type="entry name" value="Peptidase_S8_subtilisin-like"/>
</dbReference>
<comment type="similarity">
    <text evidence="1 5">Belongs to the peptidase S8 family.</text>
</comment>
<evidence type="ECO:0000256" key="3">
    <source>
        <dbReference type="ARBA" id="ARBA00022801"/>
    </source>
</evidence>
<dbReference type="PROSITE" id="PS51892">
    <property type="entry name" value="SUBTILASE"/>
    <property type="match status" value="1"/>
</dbReference>
<dbReference type="GO" id="GO:0004252">
    <property type="term" value="F:serine-type endopeptidase activity"/>
    <property type="evidence" value="ECO:0007669"/>
    <property type="project" value="UniProtKB-UniRule"/>
</dbReference>
<gene>
    <name evidence="9" type="ORF">E4L95_09760</name>
</gene>
<feature type="active site" description="Charge relay system" evidence="5">
    <location>
        <position position="444"/>
    </location>
</feature>
<evidence type="ECO:0000313" key="9">
    <source>
        <dbReference type="EMBL" id="TGN61618.1"/>
    </source>
</evidence>
<evidence type="ECO:0000256" key="2">
    <source>
        <dbReference type="ARBA" id="ARBA00022670"/>
    </source>
</evidence>
<keyword evidence="3 5" id="KW-0378">Hydrolase</keyword>
<dbReference type="PANTHER" id="PTHR43806">
    <property type="entry name" value="PEPTIDASE S8"/>
    <property type="match status" value="1"/>
</dbReference>
<evidence type="ECO:0000256" key="1">
    <source>
        <dbReference type="ARBA" id="ARBA00011073"/>
    </source>
</evidence>
<evidence type="ECO:0000256" key="5">
    <source>
        <dbReference type="PROSITE-ProRule" id="PRU01240"/>
    </source>
</evidence>